<reference evidence="2 3" key="1">
    <citation type="submission" date="2019-02" db="EMBL/GenBank/DDBJ databases">
        <title>Genome sequencing of the rare red list fungi Phellinidium pouzarii.</title>
        <authorList>
            <person name="Buettner E."/>
            <person name="Kellner H."/>
        </authorList>
    </citation>
    <scope>NUCLEOTIDE SEQUENCE [LARGE SCALE GENOMIC DNA]</scope>
    <source>
        <strain evidence="2 3">DSM 108285</strain>
    </source>
</reference>
<evidence type="ECO:0000313" key="3">
    <source>
        <dbReference type="Proteomes" id="UP000308199"/>
    </source>
</evidence>
<gene>
    <name evidence="2" type="ORF">EW145_g7879</name>
</gene>
<dbReference type="Proteomes" id="UP000308199">
    <property type="component" value="Unassembled WGS sequence"/>
</dbReference>
<proteinExistence type="predicted"/>
<feature type="region of interest" description="Disordered" evidence="1">
    <location>
        <begin position="294"/>
        <end position="317"/>
    </location>
</feature>
<feature type="compositionally biased region" description="Low complexity" evidence="1">
    <location>
        <begin position="1"/>
        <end position="18"/>
    </location>
</feature>
<dbReference type="OrthoDB" id="6247875at2759"/>
<evidence type="ECO:0000313" key="2">
    <source>
        <dbReference type="EMBL" id="THG95920.1"/>
    </source>
</evidence>
<feature type="non-terminal residue" evidence="2">
    <location>
        <position position="1"/>
    </location>
</feature>
<dbReference type="EMBL" id="SGPK01000924">
    <property type="protein sequence ID" value="THG95920.1"/>
    <property type="molecule type" value="Genomic_DNA"/>
</dbReference>
<feature type="region of interest" description="Disordered" evidence="1">
    <location>
        <begin position="97"/>
        <end position="116"/>
    </location>
</feature>
<feature type="compositionally biased region" description="Basic residues" evidence="1">
    <location>
        <begin position="100"/>
        <end position="111"/>
    </location>
</feature>
<protein>
    <submittedName>
        <fullName evidence="2">Uncharacterized protein</fullName>
    </submittedName>
</protein>
<feature type="region of interest" description="Disordered" evidence="1">
    <location>
        <begin position="1"/>
        <end position="26"/>
    </location>
</feature>
<evidence type="ECO:0000256" key="1">
    <source>
        <dbReference type="SAM" id="MobiDB-lite"/>
    </source>
</evidence>
<sequence>GLSSCSATSTASSSTSTIDSEDFDDFDSADGYASERLASYREVRELEMGDTDFDMADSDSSLQQFSLPMNFIMPALGNGLSIDTRNALASFSLESGPLGHHSHHGHGHGHSHSLSAQIPAQPTQNLGPLSFVLPQGRRSTSAPGASTPPACLSTDDQDPHAPPVHKLGLLVAFSQPSVAVSIWQHARARARARTAGICVIGEYVWRFPASTMNAMGFAALSGQAPAFSTAGGEMHHNNMFQMYEQQVPDTAKPARIRALSQIAIPSSPSAGGPISAPAHSSSIAAISPHRLYLPGQPQQHLYSPSAQSPSSSGSTHLHVPMRAIPMGLPESPKPSHEWDDTLGLPSWAMPVLMGADAPPSDAFNNPTSQAQNHPHGHGHGSHHGFSLMGSDGEIDIDISGLPSYGYAGMGEHSGLIGGMGMGMGSGELNGEHNMDPYAMHFNFEDLLNPSQL</sequence>
<feature type="region of interest" description="Disordered" evidence="1">
    <location>
        <begin position="356"/>
        <end position="382"/>
    </location>
</feature>
<dbReference type="AlphaFoldDB" id="A0A4S4KDZ0"/>
<keyword evidence="3" id="KW-1185">Reference proteome</keyword>
<feature type="compositionally biased region" description="Polar residues" evidence="1">
    <location>
        <begin position="362"/>
        <end position="372"/>
    </location>
</feature>
<accession>A0A4S4KDZ0</accession>
<feature type="region of interest" description="Disordered" evidence="1">
    <location>
        <begin position="125"/>
        <end position="159"/>
    </location>
</feature>
<comment type="caution">
    <text evidence="2">The sequence shown here is derived from an EMBL/GenBank/DDBJ whole genome shotgun (WGS) entry which is preliminary data.</text>
</comment>
<feature type="compositionally biased region" description="Low complexity" evidence="1">
    <location>
        <begin position="303"/>
        <end position="314"/>
    </location>
</feature>
<name>A0A4S4KDZ0_9AGAM</name>
<organism evidence="2 3">
    <name type="scientific">Phellinidium pouzarii</name>
    <dbReference type="NCBI Taxonomy" id="167371"/>
    <lineage>
        <taxon>Eukaryota</taxon>
        <taxon>Fungi</taxon>
        <taxon>Dikarya</taxon>
        <taxon>Basidiomycota</taxon>
        <taxon>Agaricomycotina</taxon>
        <taxon>Agaricomycetes</taxon>
        <taxon>Hymenochaetales</taxon>
        <taxon>Hymenochaetaceae</taxon>
        <taxon>Phellinidium</taxon>
    </lineage>
</organism>